<evidence type="ECO:0000256" key="1">
    <source>
        <dbReference type="SAM" id="Phobius"/>
    </source>
</evidence>
<evidence type="ECO:0000313" key="3">
    <source>
        <dbReference type="Proteomes" id="UP000219338"/>
    </source>
</evidence>
<keyword evidence="3" id="KW-1185">Reference proteome</keyword>
<keyword evidence="1" id="KW-0812">Transmembrane</keyword>
<reference evidence="3" key="1">
    <citation type="journal article" date="2017" name="Nat. Ecol. Evol.">
        <title>Genome expansion and lineage-specific genetic innovations in the forest pathogenic fungi Armillaria.</title>
        <authorList>
            <person name="Sipos G."/>
            <person name="Prasanna A.N."/>
            <person name="Walter M.C."/>
            <person name="O'Connor E."/>
            <person name="Balint B."/>
            <person name="Krizsan K."/>
            <person name="Kiss B."/>
            <person name="Hess J."/>
            <person name="Varga T."/>
            <person name="Slot J."/>
            <person name="Riley R."/>
            <person name="Boka B."/>
            <person name="Rigling D."/>
            <person name="Barry K."/>
            <person name="Lee J."/>
            <person name="Mihaltcheva S."/>
            <person name="LaButti K."/>
            <person name="Lipzen A."/>
            <person name="Waldron R."/>
            <person name="Moloney N.M."/>
            <person name="Sperisen C."/>
            <person name="Kredics L."/>
            <person name="Vagvoelgyi C."/>
            <person name="Patrignani A."/>
            <person name="Fitzpatrick D."/>
            <person name="Nagy I."/>
            <person name="Doyle S."/>
            <person name="Anderson J.B."/>
            <person name="Grigoriev I.V."/>
            <person name="Gueldener U."/>
            <person name="Muensterkoetter M."/>
            <person name="Nagy L.G."/>
        </authorList>
    </citation>
    <scope>NUCLEOTIDE SEQUENCE [LARGE SCALE GENOMIC DNA]</scope>
    <source>
        <strain evidence="3">C18/9</strain>
    </source>
</reference>
<dbReference type="EMBL" id="FUEG01000020">
    <property type="protein sequence ID" value="SJL13678.1"/>
    <property type="molecule type" value="Genomic_DNA"/>
</dbReference>
<accession>A0A284RY60</accession>
<keyword evidence="1" id="KW-0472">Membrane</keyword>
<evidence type="ECO:0000313" key="2">
    <source>
        <dbReference type="EMBL" id="SJL13678.1"/>
    </source>
</evidence>
<organism evidence="2 3">
    <name type="scientific">Armillaria ostoyae</name>
    <name type="common">Armillaria root rot fungus</name>
    <dbReference type="NCBI Taxonomy" id="47428"/>
    <lineage>
        <taxon>Eukaryota</taxon>
        <taxon>Fungi</taxon>
        <taxon>Dikarya</taxon>
        <taxon>Basidiomycota</taxon>
        <taxon>Agaricomycotina</taxon>
        <taxon>Agaricomycetes</taxon>
        <taxon>Agaricomycetidae</taxon>
        <taxon>Agaricales</taxon>
        <taxon>Marasmiineae</taxon>
        <taxon>Physalacriaceae</taxon>
        <taxon>Armillaria</taxon>
    </lineage>
</organism>
<feature type="transmembrane region" description="Helical" evidence="1">
    <location>
        <begin position="107"/>
        <end position="127"/>
    </location>
</feature>
<dbReference type="Proteomes" id="UP000219338">
    <property type="component" value="Unassembled WGS sequence"/>
</dbReference>
<dbReference type="AlphaFoldDB" id="A0A284RY60"/>
<name>A0A284RY60_ARMOS</name>
<dbReference type="OrthoDB" id="3033473at2759"/>
<keyword evidence="1" id="KW-1133">Transmembrane helix</keyword>
<sequence length="135" mass="14630">MAAHTNILPDVTDPDKALISYKLDAELNSVILYSLLHGIYTRIVAVLLGSMICPMDKSRPTGQAMAVIIILLYVATTIAFAFTWSYTHSIFVDHGQTLWTKYMLYKNPGVGITFGVASAGAISTVLADSIMVCTV</sequence>
<protein>
    <recommendedName>
        <fullName evidence="4">Amino acid transporter transmembrane domain-containing protein</fullName>
    </recommendedName>
</protein>
<feature type="transmembrane region" description="Helical" evidence="1">
    <location>
        <begin position="64"/>
        <end position="87"/>
    </location>
</feature>
<dbReference type="OMA" id="WAFERRV"/>
<evidence type="ECO:0008006" key="4">
    <source>
        <dbReference type="Google" id="ProtNLM"/>
    </source>
</evidence>
<gene>
    <name evidence="2" type="ORF">ARMOST_17126</name>
</gene>
<feature type="transmembrane region" description="Helical" evidence="1">
    <location>
        <begin position="30"/>
        <end position="52"/>
    </location>
</feature>
<proteinExistence type="predicted"/>